<dbReference type="AlphaFoldDB" id="A0A0M2H7D6"/>
<feature type="region of interest" description="Disordered" evidence="1">
    <location>
        <begin position="24"/>
        <end position="48"/>
    </location>
</feature>
<accession>A0A0M2H7D6</accession>
<evidence type="ECO:0000313" key="2">
    <source>
        <dbReference type="EMBL" id="KJL42300.1"/>
    </source>
</evidence>
<name>A0A0M2H7D6_MICTR</name>
<comment type="caution">
    <text evidence="2">The sequence shown here is derived from an EMBL/GenBank/DDBJ whole genome shotgun (WGS) entry which is preliminary data.</text>
</comment>
<organism evidence="2 3">
    <name type="scientific">Microbacterium trichothecenolyticum</name>
    <name type="common">Aureobacterium trichothecenolyticum</name>
    <dbReference type="NCBI Taxonomy" id="69370"/>
    <lineage>
        <taxon>Bacteria</taxon>
        <taxon>Bacillati</taxon>
        <taxon>Actinomycetota</taxon>
        <taxon>Actinomycetes</taxon>
        <taxon>Micrococcales</taxon>
        <taxon>Microbacteriaceae</taxon>
        <taxon>Microbacterium</taxon>
    </lineage>
</organism>
<reference evidence="2 3" key="1">
    <citation type="submission" date="2015-02" db="EMBL/GenBank/DDBJ databases">
        <title>Draft genome sequences of ten Microbacterium spp. with emphasis on heavy metal contaminated environments.</title>
        <authorList>
            <person name="Corretto E."/>
        </authorList>
    </citation>
    <scope>NUCLEOTIDE SEQUENCE [LARGE SCALE GENOMIC DNA]</scope>
    <source>
        <strain evidence="2 3">DSM 8608</strain>
    </source>
</reference>
<evidence type="ECO:0000313" key="3">
    <source>
        <dbReference type="Proteomes" id="UP000034098"/>
    </source>
</evidence>
<proteinExistence type="predicted"/>
<dbReference type="EMBL" id="JYJA01000035">
    <property type="protein sequence ID" value="KJL42300.1"/>
    <property type="molecule type" value="Genomic_DNA"/>
</dbReference>
<gene>
    <name evidence="2" type="ORF">RS82_02316</name>
</gene>
<keyword evidence="3" id="KW-1185">Reference proteome</keyword>
<evidence type="ECO:0000256" key="1">
    <source>
        <dbReference type="SAM" id="MobiDB-lite"/>
    </source>
</evidence>
<dbReference type="Proteomes" id="UP000034098">
    <property type="component" value="Unassembled WGS sequence"/>
</dbReference>
<sequence>MEPDPVKGAELGCSNVVRFPAADATMGTASTGGHGSPPLTRGRPRRTDDTDELISHAFFASSAAINCGTTVKMSPTTPKSAISKIGASASLLMATIVLAVCIPALC</sequence>
<protein>
    <submittedName>
        <fullName evidence="2">Uncharacterized protein</fullName>
    </submittedName>
</protein>